<dbReference type="SMART" id="SM00064">
    <property type="entry name" value="FYVE"/>
    <property type="match status" value="1"/>
</dbReference>
<keyword evidence="11 20" id="KW-0175">Coiled coil</keyword>
<dbReference type="GO" id="GO:0046854">
    <property type="term" value="P:phosphatidylinositol phosphate biosynthetic process"/>
    <property type="evidence" value="ECO:0007669"/>
    <property type="project" value="TreeGrafter"/>
</dbReference>
<evidence type="ECO:0000256" key="15">
    <source>
        <dbReference type="ARBA" id="ARBA00077223"/>
    </source>
</evidence>
<feature type="region of interest" description="Disordered" evidence="21">
    <location>
        <begin position="1793"/>
        <end position="1815"/>
    </location>
</feature>
<feature type="region of interest" description="Disordered" evidence="21">
    <location>
        <begin position="154"/>
        <end position="265"/>
    </location>
</feature>
<feature type="compositionally biased region" description="Polar residues" evidence="21">
    <location>
        <begin position="1228"/>
        <end position="1247"/>
    </location>
</feature>
<keyword evidence="12" id="KW-0472">Membrane</keyword>
<dbReference type="CDD" id="cd17300">
    <property type="entry name" value="PIPKc_PIKfyve"/>
    <property type="match status" value="1"/>
</dbReference>
<evidence type="ECO:0000256" key="8">
    <source>
        <dbReference type="ARBA" id="ARBA00022777"/>
    </source>
</evidence>
<feature type="compositionally biased region" description="Polar residues" evidence="21">
    <location>
        <begin position="351"/>
        <end position="360"/>
    </location>
</feature>
<dbReference type="Gene3D" id="3.50.7.10">
    <property type="entry name" value="GroEL"/>
    <property type="match status" value="1"/>
</dbReference>
<dbReference type="Gene3D" id="3.30.800.10">
    <property type="entry name" value="Phosphatidylinositol Phosphate Kinase II Beta"/>
    <property type="match status" value="1"/>
</dbReference>
<dbReference type="PROSITE" id="PS50178">
    <property type="entry name" value="ZF_FYVE"/>
    <property type="match status" value="1"/>
</dbReference>
<name>A0A2N9FZU0_FAGSY</name>
<evidence type="ECO:0000256" key="2">
    <source>
        <dbReference type="ARBA" id="ARBA00012009"/>
    </source>
</evidence>
<evidence type="ECO:0000256" key="13">
    <source>
        <dbReference type="ARBA" id="ARBA00023464"/>
    </source>
</evidence>
<evidence type="ECO:0000256" key="20">
    <source>
        <dbReference type="SAM" id="Coils"/>
    </source>
</evidence>
<feature type="compositionally biased region" description="Basic and acidic residues" evidence="21">
    <location>
        <begin position="1248"/>
        <end position="1263"/>
    </location>
</feature>
<dbReference type="FunFam" id="3.50.7.10:FF:000007">
    <property type="entry name" value="1-phosphatidylinositol 3-phosphate 5-kinase isoform X1"/>
    <property type="match status" value="1"/>
</dbReference>
<feature type="region of interest" description="Disordered" evidence="21">
    <location>
        <begin position="1228"/>
        <end position="1263"/>
    </location>
</feature>
<feature type="compositionally biased region" description="Polar residues" evidence="21">
    <location>
        <begin position="183"/>
        <end position="203"/>
    </location>
</feature>
<evidence type="ECO:0000256" key="19">
    <source>
        <dbReference type="PROSITE-ProRule" id="PRU00781"/>
    </source>
</evidence>
<dbReference type="InterPro" id="IPR002423">
    <property type="entry name" value="Cpn60/GroEL/TCP-1"/>
</dbReference>
<evidence type="ECO:0000313" key="24">
    <source>
        <dbReference type="EMBL" id="SPC96066.1"/>
    </source>
</evidence>
<dbReference type="Pfam" id="PF01504">
    <property type="entry name" value="PIP5K"/>
    <property type="match status" value="1"/>
</dbReference>
<dbReference type="GO" id="GO:0007033">
    <property type="term" value="P:vacuole organization"/>
    <property type="evidence" value="ECO:0007669"/>
    <property type="project" value="UniProtKB-ARBA"/>
</dbReference>
<keyword evidence="4" id="KW-0479">Metal-binding</keyword>
<dbReference type="CDD" id="cd15725">
    <property type="entry name" value="FYVE_PIKfyve_Fab1"/>
    <property type="match status" value="1"/>
</dbReference>
<evidence type="ECO:0000256" key="1">
    <source>
        <dbReference type="ARBA" id="ARBA00004481"/>
    </source>
</evidence>
<dbReference type="Pfam" id="PF01363">
    <property type="entry name" value="FYVE"/>
    <property type="match status" value="1"/>
</dbReference>
<dbReference type="CDD" id="cd03334">
    <property type="entry name" value="Fab1_TCP"/>
    <property type="match status" value="1"/>
</dbReference>
<feature type="compositionally biased region" description="Basic and acidic residues" evidence="21">
    <location>
        <begin position="361"/>
        <end position="371"/>
    </location>
</feature>
<feature type="domain" description="PIPK" evidence="23">
    <location>
        <begin position="1462"/>
        <end position="1782"/>
    </location>
</feature>
<feature type="domain" description="FYVE-type" evidence="22">
    <location>
        <begin position="36"/>
        <end position="102"/>
    </location>
</feature>
<dbReference type="InterPro" id="IPR011011">
    <property type="entry name" value="Znf_FYVE_PHD"/>
</dbReference>
<evidence type="ECO:0000256" key="11">
    <source>
        <dbReference type="ARBA" id="ARBA00023054"/>
    </source>
</evidence>
<feature type="compositionally biased region" description="Acidic residues" evidence="21">
    <location>
        <begin position="322"/>
        <end position="343"/>
    </location>
</feature>
<proteinExistence type="predicted"/>
<dbReference type="InterPro" id="IPR027484">
    <property type="entry name" value="PInositol-4-P-5-kinase_N"/>
</dbReference>
<dbReference type="GO" id="GO:0010008">
    <property type="term" value="C:endosome membrane"/>
    <property type="evidence" value="ECO:0007669"/>
    <property type="project" value="UniProtKB-SubCell"/>
</dbReference>
<keyword evidence="3 19" id="KW-0808">Transferase</keyword>
<evidence type="ECO:0000259" key="23">
    <source>
        <dbReference type="PROSITE" id="PS51455"/>
    </source>
</evidence>
<dbReference type="SUPFAM" id="SSF56104">
    <property type="entry name" value="SAICAR synthase-like"/>
    <property type="match status" value="1"/>
</dbReference>
<dbReference type="InterPro" id="IPR002498">
    <property type="entry name" value="PInositol-4-P-4/5-kinase_core"/>
</dbReference>
<sequence length="1815" mass="201594">MDSQDKTFSELVAIVKSWMPWRSEPANVSRDFWMPDQSCRVCYECDSQFTIFNRKHHCRLCGRVFCARCTANSVPAPSGDPSTDREECEKIRVCNYCFKQWEQGRATLDNGIQVANLDLSTSPSATSFVSTKSSGTASSSITLGSMPYPVDSYQRVQRSSGLSPRQSSLMEVSTERQCELASGRSNDLVSDVGNSNQYGFSVNRSDDEDDEYGVYRSDSETRHFPQVHDYYSQVDFDELSNDDGSHKVHPDGENNDTKSLSSSALHHSFDSQGLEGIPQLVKQDENDIVDECEEHSPIYSAQNVDKEPVDFENNGLLWLPPEPEDEEDERETGLFDDDDDGDAVGEWGYLRTSSSFGSGESRNRDRSGEEHKKAMKNVVDGHFRALVAQLLQVENLPVGDEDDKESWLEIITSLSWEAATLLKPDMSKGGGMDPGGYVKVKCIASGRRSESAVVKGVVCKKNVAHRRMTSKIERARLLILGGALEYQRVSNLLSSFDTLLQQEMDHLKMAVAKIDAHNPDILLVEKSVSRHAQEYLLAKDISLVLNIKKPLLDRIARCTGAQIVPSIDHLSSQKLGYCDAFHVERLPEDHGTAGQGGKKLVKTLMYFEGCPKPLGCTILLRGANGDDLKKVKHVVQYGVFAAYHLAVETSFLADEGASLPELPLHSPITVALPDKSSSIERSISTVPGFSISVNRRSQGPPHIGEPQRSNSVPTSDSASSVSDTQKCLPNGSCSQSTELALGLTNSTAFSSGPSGNLFPDSYLKTLSPYLTFEEKIKMGSKEPLVEETSEGNNRPAMENNHLTANGFGPIETLGQDPIANSFQNDLSAMAANQLGSSELSFLQVDSKKFPEEQGTLNEDPVPLKEEFPPSPSDHQSILVSLSSRCVWKGTVCERSHLFRIKYYGSFDKPLGRFLRDHLFDHSYQCRSCGMPSEAHVHCYTHRQGTLTISVKKLQETLLRGEREGKIWMWHRCLRCPRTNGFPPATRRVVMSDAAWGLSFGKFLELSFSNHAAASRVASCGHSLHRDCLRFYGFGKMVACFRYASIDVHSVYLPPPKLDFNSENQDWIQKETNEVVDRAELLFSEVLNALCLIEEKRSGSGPLNNGMKNPETRRRIADLEGLLQKEKAEFEESLQKTLNKEAKKGQPVIDILDINRLRRQLLFQSYVWDHRLIYAASLDKNSLRDYLSSSSPEHLEKPLVSNDTVTEVKVDNKPEKGFRSCDSLVDVNLNKSPQQRGGYGSDTNQSDAVHQEKDVGQDQSDPLKSEVNVRRTVSDGQFPIMANLSDTLDAAWTGENNTGIGIAKDNTSTLPDLAMAEASTTPAVVEGLDLVNQGEEQNSTKVALSLSPALSTKNSDNVEDSVSWLGMPFVNFYRSLNKNFLASAQKLDTLSEYNPVYISSFRQLELQGGSRLLLPVGVNDTVIPVYDDEPTSIISYALLSPEYHKQTTDEGERPKDALDFVASLPHSDSVSSQSLQSDDDDDSILSMSVPRSSLGLDPLSYTKALHAKVSFGDDGPLGKVKYSVTCYFAMRFEALRKICCPSELNFVRSLSRCKKWGAQGGKSNVFFAKTLDDRFIIKQVTKTELESFIKFAPGYFKYLSESINSGSPTCLAKILGIYQVTSKHLKGGKESKMDVLVMENLLFGRNVTRLYDLKGSSRSRYNPDSSGSNKVLLDQNLIEAMPTSPIFVGNKAKRLLERAVWNDTSFLASIDVMDYSLLVGVDEEKHELVLGIIDFMRQYTWDKHLETWVKASGILGGPKNTPPTVISPKQYKKRFRKAMTTYFLMVPDQWSPPSIIPSKSQSDLCEENTQGGTLVE</sequence>
<dbReference type="InterPro" id="IPR044769">
    <property type="entry name" value="PIKfyve_PIPKc"/>
</dbReference>
<feature type="compositionally biased region" description="Polar residues" evidence="21">
    <location>
        <begin position="1798"/>
        <end position="1815"/>
    </location>
</feature>
<evidence type="ECO:0000256" key="5">
    <source>
        <dbReference type="ARBA" id="ARBA00022741"/>
    </source>
</evidence>
<dbReference type="Gene3D" id="3.30.40.10">
    <property type="entry name" value="Zinc/RING finger domain, C3HC4 (zinc finger)"/>
    <property type="match status" value="1"/>
</dbReference>
<keyword evidence="5 19" id="KW-0547">Nucleotide-binding</keyword>
<dbReference type="SUPFAM" id="SSF57903">
    <property type="entry name" value="FYVE/PHD zinc finger"/>
    <property type="match status" value="1"/>
</dbReference>
<keyword evidence="8 19" id="KW-0418">Kinase</keyword>
<dbReference type="Pfam" id="PF00118">
    <property type="entry name" value="Cpn60_TCP1"/>
    <property type="match status" value="1"/>
</dbReference>
<evidence type="ECO:0000256" key="21">
    <source>
        <dbReference type="SAM" id="MobiDB-lite"/>
    </source>
</evidence>
<keyword evidence="9" id="KW-0862">Zinc</keyword>
<feature type="region of interest" description="Disordered" evidence="21">
    <location>
        <begin position="690"/>
        <end position="729"/>
    </location>
</feature>
<protein>
    <recommendedName>
        <fullName evidence="2">1-phosphatidylinositol-3-phosphate 5-kinase</fullName>
        <ecNumber evidence="2">2.7.1.150</ecNumber>
    </recommendedName>
    <alternativeName>
        <fullName evidence="16">FYVE finger-containing phosphoinositide kinase</fullName>
    </alternativeName>
    <alternativeName>
        <fullName evidence="17">PIKfyve</fullName>
    </alternativeName>
    <alternativeName>
        <fullName evidence="15">Phosphatidylinositol 3-phosphate 5-kinase type III</fullName>
    </alternativeName>
</protein>
<evidence type="ECO:0000256" key="12">
    <source>
        <dbReference type="ARBA" id="ARBA00023136"/>
    </source>
</evidence>
<evidence type="ECO:0000256" key="6">
    <source>
        <dbReference type="ARBA" id="ARBA00022753"/>
    </source>
</evidence>
<dbReference type="PANTHER" id="PTHR45748:SF7">
    <property type="entry name" value="1-PHOSPHATIDYLINOSITOL 3-PHOSPHATE 5-KINASE-RELATED"/>
    <property type="match status" value="1"/>
</dbReference>
<evidence type="ECO:0000256" key="3">
    <source>
        <dbReference type="ARBA" id="ARBA00022679"/>
    </source>
</evidence>
<dbReference type="GO" id="GO:0000285">
    <property type="term" value="F:1-phosphatidylinositol-3-phosphate 5-kinase activity"/>
    <property type="evidence" value="ECO:0007669"/>
    <property type="project" value="UniProtKB-EC"/>
</dbReference>
<dbReference type="SMART" id="SM00330">
    <property type="entry name" value="PIPKc"/>
    <property type="match status" value="1"/>
</dbReference>
<keyword evidence="7 18" id="KW-0863">Zinc-finger</keyword>
<dbReference type="PANTHER" id="PTHR45748">
    <property type="entry name" value="1-PHOSPHATIDYLINOSITOL 3-PHOSPHATE 5-KINASE-RELATED"/>
    <property type="match status" value="1"/>
</dbReference>
<dbReference type="InterPro" id="IPR000306">
    <property type="entry name" value="Znf_FYVE"/>
</dbReference>
<keyword evidence="10 19" id="KW-0067">ATP-binding</keyword>
<feature type="compositionally biased region" description="Low complexity" evidence="21">
    <location>
        <begin position="709"/>
        <end position="724"/>
    </location>
</feature>
<evidence type="ECO:0000256" key="7">
    <source>
        <dbReference type="ARBA" id="ARBA00022771"/>
    </source>
</evidence>
<dbReference type="GO" id="GO:0005524">
    <property type="term" value="F:ATP binding"/>
    <property type="evidence" value="ECO:0007669"/>
    <property type="project" value="UniProtKB-UniRule"/>
</dbReference>
<dbReference type="InterPro" id="IPR027483">
    <property type="entry name" value="PInositol-4-P-4/5-kinase_C_sf"/>
</dbReference>
<evidence type="ECO:0000259" key="22">
    <source>
        <dbReference type="PROSITE" id="PS50178"/>
    </source>
</evidence>
<evidence type="ECO:0000256" key="4">
    <source>
        <dbReference type="ARBA" id="ARBA00022723"/>
    </source>
</evidence>
<gene>
    <name evidence="24" type="ORF">FSB_LOCUS23948</name>
</gene>
<reference evidence="24" key="1">
    <citation type="submission" date="2018-02" db="EMBL/GenBank/DDBJ databases">
        <authorList>
            <person name="Cohen D.B."/>
            <person name="Kent A.D."/>
        </authorList>
    </citation>
    <scope>NUCLEOTIDE SEQUENCE</scope>
</reference>
<comment type="subunit">
    <text evidence="13">Component of the PI(3,5)P2 regulatory complex at least composed of ATG18, SAC/FIG4, FAB1 and VAC14.</text>
</comment>
<dbReference type="FunFam" id="3.30.810.10:FF:000001">
    <property type="entry name" value="1-phosphatidylinositol 3-phosphate 5-kinase FAB1"/>
    <property type="match status" value="1"/>
</dbReference>
<feature type="compositionally biased region" description="Basic and acidic residues" evidence="21">
    <location>
        <begin position="243"/>
        <end position="256"/>
    </location>
</feature>
<feature type="compositionally biased region" description="Polar residues" evidence="21">
    <location>
        <begin position="154"/>
        <end position="171"/>
    </location>
</feature>
<dbReference type="InterPro" id="IPR027409">
    <property type="entry name" value="GroEL-like_apical_dom_sf"/>
</dbReference>
<dbReference type="EC" id="2.7.1.150" evidence="2"/>
<feature type="coiled-coil region" evidence="20">
    <location>
        <begin position="1108"/>
        <end position="1135"/>
    </location>
</feature>
<dbReference type="GO" id="GO:0009555">
    <property type="term" value="P:pollen development"/>
    <property type="evidence" value="ECO:0007669"/>
    <property type="project" value="UniProtKB-ARBA"/>
</dbReference>
<comment type="subcellular location">
    <subcellularLocation>
        <location evidence="1">Endosome membrane</location>
        <topology evidence="1">Peripheral membrane protein</topology>
    </subcellularLocation>
</comment>
<evidence type="ECO:0000256" key="14">
    <source>
        <dbReference type="ARBA" id="ARBA00057940"/>
    </source>
</evidence>
<dbReference type="EMBL" id="OIVN01001635">
    <property type="protein sequence ID" value="SPC96066.1"/>
    <property type="molecule type" value="Genomic_DNA"/>
</dbReference>
<dbReference type="PROSITE" id="PS51455">
    <property type="entry name" value="PIPK"/>
    <property type="match status" value="1"/>
</dbReference>
<evidence type="ECO:0000256" key="10">
    <source>
        <dbReference type="ARBA" id="ARBA00022840"/>
    </source>
</evidence>
<evidence type="ECO:0000256" key="17">
    <source>
        <dbReference type="ARBA" id="ARBA00081348"/>
    </source>
</evidence>
<dbReference type="SUPFAM" id="SSF52029">
    <property type="entry name" value="GroEL apical domain-like"/>
    <property type="match status" value="1"/>
</dbReference>
<dbReference type="InterPro" id="IPR017455">
    <property type="entry name" value="Znf_FYVE-rel"/>
</dbReference>
<feature type="region of interest" description="Disordered" evidence="21">
    <location>
        <begin position="316"/>
        <end position="371"/>
    </location>
</feature>
<evidence type="ECO:0000256" key="9">
    <source>
        <dbReference type="ARBA" id="ARBA00022833"/>
    </source>
</evidence>
<dbReference type="GO" id="GO:0010256">
    <property type="term" value="P:endomembrane system organization"/>
    <property type="evidence" value="ECO:0007669"/>
    <property type="project" value="UniProtKB-ARBA"/>
</dbReference>
<dbReference type="FunFam" id="3.30.40.10:FF:000384">
    <property type="entry name" value="1-phosphatidylinositol-3-phosphate 5-kinase FAB1B"/>
    <property type="match status" value="1"/>
</dbReference>
<dbReference type="Gene3D" id="3.30.810.10">
    <property type="entry name" value="2-Layer Sandwich"/>
    <property type="match status" value="1"/>
</dbReference>
<dbReference type="GO" id="GO:0008270">
    <property type="term" value="F:zinc ion binding"/>
    <property type="evidence" value="ECO:0007669"/>
    <property type="project" value="UniProtKB-KW"/>
</dbReference>
<comment type="function">
    <text evidence="14">The PI(3,5)P2 regulatory complex regulates both the synthesis and turnover of phosphatidylinositol 3,5-bisphosphate (PtdIns(3,5)P2). Catalyzes the phosphorylation of phosphatidylinositol 3-phosphate on the fifth hydroxyl of the myo-inositol ring, to form phosphatidylinositol 3,5-bisphosphate. Plays an important role in maintenance of endomembrane homeostasis including endocytosis, vacuole formation, and vacuolar acidification processes. Required for development of viable pollen. Might mediate recycling of auxin transporters.</text>
</comment>
<accession>A0A2N9FZU0</accession>
<evidence type="ECO:0000256" key="16">
    <source>
        <dbReference type="ARBA" id="ARBA00077675"/>
    </source>
</evidence>
<organism evidence="24">
    <name type="scientific">Fagus sylvatica</name>
    <name type="common">Beechnut</name>
    <dbReference type="NCBI Taxonomy" id="28930"/>
    <lineage>
        <taxon>Eukaryota</taxon>
        <taxon>Viridiplantae</taxon>
        <taxon>Streptophyta</taxon>
        <taxon>Embryophyta</taxon>
        <taxon>Tracheophyta</taxon>
        <taxon>Spermatophyta</taxon>
        <taxon>Magnoliopsida</taxon>
        <taxon>eudicotyledons</taxon>
        <taxon>Gunneridae</taxon>
        <taxon>Pentapetalae</taxon>
        <taxon>rosids</taxon>
        <taxon>fabids</taxon>
        <taxon>Fagales</taxon>
        <taxon>Fagaceae</taxon>
        <taxon>Fagus</taxon>
    </lineage>
</organism>
<dbReference type="InterPro" id="IPR013083">
    <property type="entry name" value="Znf_RING/FYVE/PHD"/>
</dbReference>
<evidence type="ECO:0000256" key="18">
    <source>
        <dbReference type="PROSITE-ProRule" id="PRU00091"/>
    </source>
</evidence>
<dbReference type="FunFam" id="3.30.800.10:FF:000006">
    <property type="entry name" value="1-phosphatidylinositol-3-phosphate 5-kinase FAB1B"/>
    <property type="match status" value="1"/>
</dbReference>
<keyword evidence="6" id="KW-0967">Endosome</keyword>